<feature type="transmembrane region" description="Helical" evidence="8">
    <location>
        <begin position="130"/>
        <end position="150"/>
    </location>
</feature>
<keyword evidence="11" id="KW-1185">Reference proteome</keyword>
<evidence type="ECO:0000313" key="11">
    <source>
        <dbReference type="Proteomes" id="UP000652074"/>
    </source>
</evidence>
<protein>
    <submittedName>
        <fullName evidence="10">ABC transporter permease subunit</fullName>
    </submittedName>
</protein>
<keyword evidence="3 8" id="KW-0813">Transport</keyword>
<comment type="subcellular location">
    <subcellularLocation>
        <location evidence="1 8">Cell membrane</location>
        <topology evidence="1 8">Multi-pass membrane protein</topology>
    </subcellularLocation>
</comment>
<evidence type="ECO:0000256" key="1">
    <source>
        <dbReference type="ARBA" id="ARBA00004651"/>
    </source>
</evidence>
<dbReference type="Proteomes" id="UP000652074">
    <property type="component" value="Unassembled WGS sequence"/>
</dbReference>
<reference evidence="10 11" key="1">
    <citation type="submission" date="2019-12" db="EMBL/GenBank/DDBJ databases">
        <title>Comparative genomics gives insights into the taxonomy of the Azoarcus-Aromatoleum group and reveals separate origins of nif in the plant-associated Azoarcus and non-plant-associated Aromatoleum sub-groups.</title>
        <authorList>
            <person name="Lafos M."/>
            <person name="Maluk M."/>
            <person name="Batista M."/>
            <person name="Junghare M."/>
            <person name="Carmona M."/>
            <person name="Faoro H."/>
            <person name="Cruz L.M."/>
            <person name="Battistoni F."/>
            <person name="De Souza E."/>
            <person name="Pedrosa F."/>
            <person name="Chen W.-M."/>
            <person name="Poole P.S."/>
            <person name="Dixon R.A."/>
            <person name="James E.K."/>
        </authorList>
    </citation>
    <scope>NUCLEOTIDE SEQUENCE [LARGE SCALE GENOMIC DNA]</scope>
    <source>
        <strain evidence="10 11">ToN1</strain>
    </source>
</reference>
<comment type="caution">
    <text evidence="10">The sequence shown here is derived from an EMBL/GenBank/DDBJ whole genome shotgun (WGS) entry which is preliminary data.</text>
</comment>
<evidence type="ECO:0000313" key="10">
    <source>
        <dbReference type="EMBL" id="NMF91360.1"/>
    </source>
</evidence>
<dbReference type="Gene3D" id="1.10.3720.10">
    <property type="entry name" value="MetI-like"/>
    <property type="match status" value="1"/>
</dbReference>
<evidence type="ECO:0000256" key="7">
    <source>
        <dbReference type="ARBA" id="ARBA00023136"/>
    </source>
</evidence>
<evidence type="ECO:0000256" key="6">
    <source>
        <dbReference type="ARBA" id="ARBA00022989"/>
    </source>
</evidence>
<proteinExistence type="inferred from homology"/>
<organism evidence="10 11">
    <name type="scientific">Aromatoleum petrolei</name>
    <dbReference type="NCBI Taxonomy" id="76116"/>
    <lineage>
        <taxon>Bacteria</taxon>
        <taxon>Pseudomonadati</taxon>
        <taxon>Pseudomonadota</taxon>
        <taxon>Betaproteobacteria</taxon>
        <taxon>Rhodocyclales</taxon>
        <taxon>Rhodocyclaceae</taxon>
        <taxon>Aromatoleum</taxon>
    </lineage>
</organism>
<evidence type="ECO:0000256" key="2">
    <source>
        <dbReference type="ARBA" id="ARBA00007069"/>
    </source>
</evidence>
<evidence type="ECO:0000256" key="4">
    <source>
        <dbReference type="ARBA" id="ARBA00022475"/>
    </source>
</evidence>
<dbReference type="RefSeq" id="WP_169208677.1">
    <property type="nucleotide sequence ID" value="NZ_CP059560.1"/>
</dbReference>
<feature type="transmembrane region" description="Helical" evidence="8">
    <location>
        <begin position="12"/>
        <end position="35"/>
    </location>
</feature>
<evidence type="ECO:0000256" key="5">
    <source>
        <dbReference type="ARBA" id="ARBA00022692"/>
    </source>
</evidence>
<dbReference type="Pfam" id="PF00528">
    <property type="entry name" value="BPD_transp_1"/>
    <property type="match status" value="1"/>
</dbReference>
<keyword evidence="7 8" id="KW-0472">Membrane</keyword>
<feature type="transmembrane region" description="Helical" evidence="8">
    <location>
        <begin position="98"/>
        <end position="118"/>
    </location>
</feature>
<feature type="transmembrane region" description="Helical" evidence="8">
    <location>
        <begin position="281"/>
        <end position="302"/>
    </location>
</feature>
<dbReference type="PROSITE" id="PS50928">
    <property type="entry name" value="ABC_TM1"/>
    <property type="match status" value="1"/>
</dbReference>
<evidence type="ECO:0000256" key="3">
    <source>
        <dbReference type="ARBA" id="ARBA00022448"/>
    </source>
</evidence>
<keyword evidence="6 8" id="KW-1133">Transmembrane helix</keyword>
<gene>
    <name evidence="10" type="ORF">GPA26_23105</name>
</gene>
<sequence length="317" mass="35181">MTRRRFVLARGRFWTGLLPWAWMLLFFALPFALIVKVSLSTPQLAIPPYVSPFVMEPGEMLPHFRPDFASYRRLHDELLALGTPGADLQYLSAWGGSLLLAALTTLLCLLIGYPFAYYIARSREAARNTLLMLVMLPFWTSFLLRVYAWMVLLDSSELGLINRLLLAAGVIDVPLQLLYNAGAVLVGMVYSYLPFMVLPLYANLVKLDQRLLEAAADLGARPWTTFLRVTLPLSRRGIVAGSMLVFIPAVGEFVIPDLLGGGNVLMIGRRIWDDFGPNQDWPMAAAVAVTMVLVLIAPIVLLHRHGRANGGDGEEGR</sequence>
<dbReference type="PANTHER" id="PTHR42929">
    <property type="entry name" value="INNER MEMBRANE ABC TRANSPORTER PERMEASE PROTEIN YDCU-RELATED-RELATED"/>
    <property type="match status" value="1"/>
</dbReference>
<dbReference type="PANTHER" id="PTHR42929:SF3">
    <property type="entry name" value="PUTRESCINE TRANSPORT SYSTEM PERMEASE PROTEIN POTH"/>
    <property type="match status" value="1"/>
</dbReference>
<dbReference type="InterPro" id="IPR035906">
    <property type="entry name" value="MetI-like_sf"/>
</dbReference>
<dbReference type="SUPFAM" id="SSF161098">
    <property type="entry name" value="MetI-like"/>
    <property type="match status" value="1"/>
</dbReference>
<name>A0ABX1MVS5_9RHOO</name>
<keyword evidence="4" id="KW-1003">Cell membrane</keyword>
<comment type="similarity">
    <text evidence="2">Belongs to the binding-protein-dependent transport system permease family. CysTW subfamily.</text>
</comment>
<feature type="transmembrane region" description="Helical" evidence="8">
    <location>
        <begin position="177"/>
        <end position="202"/>
    </location>
</feature>
<evidence type="ECO:0000256" key="8">
    <source>
        <dbReference type="RuleBase" id="RU363032"/>
    </source>
</evidence>
<dbReference type="EMBL" id="WTVR01000079">
    <property type="protein sequence ID" value="NMF91360.1"/>
    <property type="molecule type" value="Genomic_DNA"/>
</dbReference>
<evidence type="ECO:0000259" key="9">
    <source>
        <dbReference type="PROSITE" id="PS50928"/>
    </source>
</evidence>
<dbReference type="InterPro" id="IPR000515">
    <property type="entry name" value="MetI-like"/>
</dbReference>
<keyword evidence="5 8" id="KW-0812">Transmembrane</keyword>
<accession>A0ABX1MVS5</accession>
<feature type="transmembrane region" description="Helical" evidence="8">
    <location>
        <begin position="238"/>
        <end position="261"/>
    </location>
</feature>
<feature type="domain" description="ABC transmembrane type-1" evidence="9">
    <location>
        <begin position="94"/>
        <end position="302"/>
    </location>
</feature>
<dbReference type="CDD" id="cd06261">
    <property type="entry name" value="TM_PBP2"/>
    <property type="match status" value="1"/>
</dbReference>